<keyword evidence="3" id="KW-0238">DNA-binding</keyword>
<proteinExistence type="inferred from homology"/>
<comment type="caution">
    <text evidence="6">The sequence shown here is derived from an EMBL/GenBank/DDBJ whole genome shotgun (WGS) entry which is preliminary data.</text>
</comment>
<evidence type="ECO:0000256" key="1">
    <source>
        <dbReference type="ARBA" id="ARBA00009437"/>
    </source>
</evidence>
<dbReference type="SUPFAM" id="SSF53850">
    <property type="entry name" value="Periplasmic binding protein-like II"/>
    <property type="match status" value="1"/>
</dbReference>
<reference evidence="6 7" key="1">
    <citation type="submission" date="2019-04" db="EMBL/GenBank/DDBJ databases">
        <authorList>
            <person name="Li M."/>
            <person name="Gao C."/>
        </authorList>
    </citation>
    <scope>NUCLEOTIDE SEQUENCE [LARGE SCALE GENOMIC DNA]</scope>
    <source>
        <strain evidence="6 7">BGMRC 2031</strain>
    </source>
</reference>
<keyword evidence="4" id="KW-0804">Transcription</keyword>
<dbReference type="Gene3D" id="3.40.190.290">
    <property type="match status" value="1"/>
</dbReference>
<feature type="domain" description="HTH lysR-type" evidence="5">
    <location>
        <begin position="8"/>
        <end position="59"/>
    </location>
</feature>
<keyword evidence="2" id="KW-0805">Transcription regulation</keyword>
<dbReference type="PANTHER" id="PTHR30419:SF8">
    <property type="entry name" value="NITROGEN ASSIMILATION TRANSCRIPTIONAL ACTIVATOR-RELATED"/>
    <property type="match status" value="1"/>
</dbReference>
<evidence type="ECO:0000313" key="6">
    <source>
        <dbReference type="EMBL" id="TKI07181.1"/>
    </source>
</evidence>
<name>A0ABY2SMU1_9HYPH</name>
<comment type="similarity">
    <text evidence="1">Belongs to the LysR transcriptional regulatory family.</text>
</comment>
<dbReference type="SUPFAM" id="SSF46785">
    <property type="entry name" value="Winged helix' DNA-binding domain"/>
    <property type="match status" value="1"/>
</dbReference>
<dbReference type="InterPro" id="IPR000847">
    <property type="entry name" value="LysR_HTH_N"/>
</dbReference>
<dbReference type="Gene3D" id="1.10.10.10">
    <property type="entry name" value="Winged helix-like DNA-binding domain superfamily/Winged helix DNA-binding domain"/>
    <property type="match status" value="1"/>
</dbReference>
<dbReference type="Pfam" id="PF00126">
    <property type="entry name" value="HTH_1"/>
    <property type="match status" value="1"/>
</dbReference>
<dbReference type="Pfam" id="PF03466">
    <property type="entry name" value="LysR_substrate"/>
    <property type="match status" value="1"/>
</dbReference>
<sequence>MRNLTVYRYIDAIARTGSIRKAAETLAITPSALNRRVLALEEELGVPLFERLGNGVRLNTAGELIITLFRRQLAEVERLKSQLADLSGLRRGHVSVVCSQALLPYFLPRQIHLYQALYPGVTFRVHVRDGEAAGKELLDYSADFALLFEPLPSNDFLTILTVKQPVHAVMSQEHPLAIKTSLKLSECVAYPLAMPSAPYALHSFLRVALAKISHNVEPTVEADSYVFLRNFAAVPPVIAFELQIGAPPELIGMGLVSIPVELGEHGAGHLHLIQLKGRALSVAAARFLDQLGNALSNLS</sequence>
<keyword evidence="7" id="KW-1185">Reference proteome</keyword>
<dbReference type="RefSeq" id="WP_136989394.1">
    <property type="nucleotide sequence ID" value="NZ_SZPQ01000006.1"/>
</dbReference>
<evidence type="ECO:0000256" key="4">
    <source>
        <dbReference type="ARBA" id="ARBA00023163"/>
    </source>
</evidence>
<dbReference type="PANTHER" id="PTHR30419">
    <property type="entry name" value="HTH-TYPE TRANSCRIPTIONAL REGULATOR YBHD"/>
    <property type="match status" value="1"/>
</dbReference>
<evidence type="ECO:0000313" key="7">
    <source>
        <dbReference type="Proteomes" id="UP000305202"/>
    </source>
</evidence>
<protein>
    <submittedName>
        <fullName evidence="6">LysR family transcriptional regulator</fullName>
    </submittedName>
</protein>
<gene>
    <name evidence="6" type="ORF">FCN80_07065</name>
</gene>
<dbReference type="InterPro" id="IPR005119">
    <property type="entry name" value="LysR_subst-bd"/>
</dbReference>
<dbReference type="InterPro" id="IPR036388">
    <property type="entry name" value="WH-like_DNA-bd_sf"/>
</dbReference>
<evidence type="ECO:0000259" key="5">
    <source>
        <dbReference type="PROSITE" id="PS50931"/>
    </source>
</evidence>
<accession>A0ABY2SMU1</accession>
<dbReference type="EMBL" id="SZPQ01000006">
    <property type="protein sequence ID" value="TKI07181.1"/>
    <property type="molecule type" value="Genomic_DNA"/>
</dbReference>
<dbReference type="InterPro" id="IPR036390">
    <property type="entry name" value="WH_DNA-bd_sf"/>
</dbReference>
<dbReference type="PRINTS" id="PR00039">
    <property type="entry name" value="HTHLYSR"/>
</dbReference>
<evidence type="ECO:0000256" key="3">
    <source>
        <dbReference type="ARBA" id="ARBA00023125"/>
    </source>
</evidence>
<dbReference type="PROSITE" id="PS50931">
    <property type="entry name" value="HTH_LYSR"/>
    <property type="match status" value="1"/>
</dbReference>
<dbReference type="InterPro" id="IPR050950">
    <property type="entry name" value="HTH-type_LysR_regulators"/>
</dbReference>
<organism evidence="6 7">
    <name type="scientific">Martelella alba</name>
    <dbReference type="NCBI Taxonomy" id="2590451"/>
    <lineage>
        <taxon>Bacteria</taxon>
        <taxon>Pseudomonadati</taxon>
        <taxon>Pseudomonadota</taxon>
        <taxon>Alphaproteobacteria</taxon>
        <taxon>Hyphomicrobiales</taxon>
        <taxon>Aurantimonadaceae</taxon>
        <taxon>Martelella</taxon>
    </lineage>
</organism>
<dbReference type="Proteomes" id="UP000305202">
    <property type="component" value="Unassembled WGS sequence"/>
</dbReference>
<evidence type="ECO:0000256" key="2">
    <source>
        <dbReference type="ARBA" id="ARBA00023015"/>
    </source>
</evidence>